<dbReference type="Gene3D" id="1.10.10.10">
    <property type="entry name" value="Winged helix-like DNA-binding domain superfamily/Winged helix DNA-binding domain"/>
    <property type="match status" value="2"/>
</dbReference>
<dbReference type="PANTHER" id="PTHR36216:SF1">
    <property type="entry name" value="HTH ARSR-TYPE DOMAIN-CONTAINING PROTEIN"/>
    <property type="match status" value="1"/>
</dbReference>
<accession>A0A2H1FI13</accession>
<protein>
    <submittedName>
        <fullName evidence="2">Putative Transcriptional regulator, ArsR family</fullName>
    </submittedName>
</protein>
<dbReference type="OrthoDB" id="28610at2157"/>
<dbReference type="GO" id="GO:0003700">
    <property type="term" value="F:DNA-binding transcription factor activity"/>
    <property type="evidence" value="ECO:0007669"/>
    <property type="project" value="InterPro"/>
</dbReference>
<dbReference type="InterPro" id="IPR036390">
    <property type="entry name" value="WH_DNA-bd_sf"/>
</dbReference>
<feature type="domain" description="HTH arsR-type" evidence="1">
    <location>
        <begin position="77"/>
        <end position="155"/>
    </location>
</feature>
<name>A0A2H1FI13_9ARCH</name>
<dbReference type="InterPro" id="IPR056504">
    <property type="entry name" value="HTH_HVO_0163_N"/>
</dbReference>
<gene>
    <name evidence="2" type="ORF">NCS_30246</name>
</gene>
<evidence type="ECO:0000313" key="3">
    <source>
        <dbReference type="Proteomes" id="UP000230607"/>
    </source>
</evidence>
<dbReference type="Pfam" id="PF13412">
    <property type="entry name" value="HTH_24"/>
    <property type="match status" value="1"/>
</dbReference>
<sequence>MRDDYNEDDSENRRRIYEYIQKNPGAHLRMITRELGLAMGATQHHLEVLEKSGKIRSTKSGMYRHYYTVEILEIHHKILAFLRQETSRDILVFLLEHPDSTQKDIIDFKGFSPPTISWHMSRLVESGIVKSIRDGRTVRYELAIDLQNMASLLKEYHPSIWDRLLDRFVDLFLQLSSDEKEKGDK</sequence>
<dbReference type="EMBL" id="LT841358">
    <property type="protein sequence ID" value="SMH72406.1"/>
    <property type="molecule type" value="Genomic_DNA"/>
</dbReference>
<evidence type="ECO:0000259" key="1">
    <source>
        <dbReference type="SMART" id="SM00418"/>
    </source>
</evidence>
<dbReference type="Pfam" id="PF24266">
    <property type="entry name" value="HTH_HVO_0163_N"/>
    <property type="match status" value="1"/>
</dbReference>
<keyword evidence="3" id="KW-1185">Reference proteome</keyword>
<dbReference type="AlphaFoldDB" id="A0A2H1FI13"/>
<dbReference type="PANTHER" id="PTHR36216">
    <property type="entry name" value="TRANSCRIPTIONAL REGULATOR, TRMB"/>
    <property type="match status" value="1"/>
</dbReference>
<dbReference type="SUPFAM" id="SSF46785">
    <property type="entry name" value="Winged helix' DNA-binding domain"/>
    <property type="match status" value="2"/>
</dbReference>
<dbReference type="RefSeq" id="WP_157928176.1">
    <property type="nucleotide sequence ID" value="NZ_LT841358.1"/>
</dbReference>
<dbReference type="InterPro" id="IPR001845">
    <property type="entry name" value="HTH_ArsR_DNA-bd_dom"/>
</dbReference>
<organism evidence="2 3">
    <name type="scientific">Candidatus Nitrosotalea okcheonensis</name>
    <dbReference type="NCBI Taxonomy" id="1903276"/>
    <lineage>
        <taxon>Archaea</taxon>
        <taxon>Nitrososphaerota</taxon>
        <taxon>Nitrososphaeria</taxon>
        <taxon>Nitrosotaleales</taxon>
        <taxon>Nitrosotaleaceae</taxon>
        <taxon>Nitrosotalea</taxon>
    </lineage>
</organism>
<proteinExistence type="predicted"/>
<dbReference type="CDD" id="cd00090">
    <property type="entry name" value="HTH_ARSR"/>
    <property type="match status" value="2"/>
</dbReference>
<dbReference type="SMART" id="SM00418">
    <property type="entry name" value="HTH_ARSR"/>
    <property type="match status" value="1"/>
</dbReference>
<reference evidence="3" key="1">
    <citation type="submission" date="2017-03" db="EMBL/GenBank/DDBJ databases">
        <authorList>
            <person name="Herbold C."/>
        </authorList>
    </citation>
    <scope>NUCLEOTIDE SEQUENCE [LARGE SCALE GENOMIC DNA]</scope>
</reference>
<dbReference type="Proteomes" id="UP000230607">
    <property type="component" value="Chromosome 1"/>
</dbReference>
<dbReference type="InterPro" id="IPR036388">
    <property type="entry name" value="WH-like_DNA-bd_sf"/>
</dbReference>
<evidence type="ECO:0000313" key="2">
    <source>
        <dbReference type="EMBL" id="SMH72406.1"/>
    </source>
</evidence>
<dbReference type="InterPro" id="IPR011991">
    <property type="entry name" value="ArsR-like_HTH"/>
</dbReference>